<reference evidence="2 3" key="2">
    <citation type="journal article" date="2008" name="Nature">
        <title>The Phaeodactylum genome reveals the evolutionary history of diatom genomes.</title>
        <authorList>
            <person name="Bowler C."/>
            <person name="Allen A.E."/>
            <person name="Badger J.H."/>
            <person name="Grimwood J."/>
            <person name="Jabbari K."/>
            <person name="Kuo A."/>
            <person name="Maheswari U."/>
            <person name="Martens C."/>
            <person name="Maumus F."/>
            <person name="Otillar R.P."/>
            <person name="Rayko E."/>
            <person name="Salamov A."/>
            <person name="Vandepoele K."/>
            <person name="Beszteri B."/>
            <person name="Gruber A."/>
            <person name="Heijde M."/>
            <person name="Katinka M."/>
            <person name="Mock T."/>
            <person name="Valentin K."/>
            <person name="Verret F."/>
            <person name="Berges J.A."/>
            <person name="Brownlee C."/>
            <person name="Cadoret J.P."/>
            <person name="Chiovitti A."/>
            <person name="Choi C.J."/>
            <person name="Coesel S."/>
            <person name="De Martino A."/>
            <person name="Detter J.C."/>
            <person name="Durkin C."/>
            <person name="Falciatore A."/>
            <person name="Fournet J."/>
            <person name="Haruta M."/>
            <person name="Huysman M.J."/>
            <person name="Jenkins B.D."/>
            <person name="Jiroutova K."/>
            <person name="Jorgensen R.E."/>
            <person name="Joubert Y."/>
            <person name="Kaplan A."/>
            <person name="Kroger N."/>
            <person name="Kroth P.G."/>
            <person name="La Roche J."/>
            <person name="Lindquist E."/>
            <person name="Lommer M."/>
            <person name="Martin-Jezequel V."/>
            <person name="Lopez P.J."/>
            <person name="Lucas S."/>
            <person name="Mangogna M."/>
            <person name="McGinnis K."/>
            <person name="Medlin L.K."/>
            <person name="Montsant A."/>
            <person name="Oudot-Le Secq M.P."/>
            <person name="Napoli C."/>
            <person name="Obornik M."/>
            <person name="Parker M.S."/>
            <person name="Petit J.L."/>
            <person name="Porcel B.M."/>
            <person name="Poulsen N."/>
            <person name="Robison M."/>
            <person name="Rychlewski L."/>
            <person name="Rynearson T.A."/>
            <person name="Schmutz J."/>
            <person name="Shapiro H."/>
            <person name="Siaut M."/>
            <person name="Stanley M."/>
            <person name="Sussman M.R."/>
            <person name="Taylor A.R."/>
            <person name="Vardi A."/>
            <person name="von Dassow P."/>
            <person name="Vyverman W."/>
            <person name="Willis A."/>
            <person name="Wyrwicz L.S."/>
            <person name="Rokhsar D.S."/>
            <person name="Weissenbach J."/>
            <person name="Armbrust E.V."/>
            <person name="Green B.R."/>
            <person name="Van de Peer Y."/>
            <person name="Grigoriev I.V."/>
        </authorList>
    </citation>
    <scope>NUCLEOTIDE SEQUENCE [LARGE SCALE GENOMIC DNA]</scope>
    <source>
        <strain evidence="2 3">CCMP1335</strain>
    </source>
</reference>
<feature type="compositionally biased region" description="Basic and acidic residues" evidence="1">
    <location>
        <begin position="19"/>
        <end position="31"/>
    </location>
</feature>
<feature type="region of interest" description="Disordered" evidence="1">
    <location>
        <begin position="869"/>
        <end position="912"/>
    </location>
</feature>
<feature type="compositionally biased region" description="Polar residues" evidence="1">
    <location>
        <begin position="45"/>
        <end position="55"/>
    </location>
</feature>
<feature type="region of interest" description="Disordered" evidence="1">
    <location>
        <begin position="1"/>
        <end position="85"/>
    </location>
</feature>
<feature type="compositionally biased region" description="Basic and acidic residues" evidence="1">
    <location>
        <begin position="169"/>
        <end position="178"/>
    </location>
</feature>
<feature type="compositionally biased region" description="Basic and acidic residues" evidence="1">
    <location>
        <begin position="897"/>
        <end position="912"/>
    </location>
</feature>
<reference evidence="2 3" key="1">
    <citation type="journal article" date="2004" name="Science">
        <title>The genome of the diatom Thalassiosira pseudonana: ecology, evolution, and metabolism.</title>
        <authorList>
            <person name="Armbrust E.V."/>
            <person name="Berges J.A."/>
            <person name="Bowler C."/>
            <person name="Green B.R."/>
            <person name="Martinez D."/>
            <person name="Putnam N.H."/>
            <person name="Zhou S."/>
            <person name="Allen A.E."/>
            <person name="Apt K.E."/>
            <person name="Bechner M."/>
            <person name="Brzezinski M.A."/>
            <person name="Chaal B.K."/>
            <person name="Chiovitti A."/>
            <person name="Davis A.K."/>
            <person name="Demarest M.S."/>
            <person name="Detter J.C."/>
            <person name="Glavina T."/>
            <person name="Goodstein D."/>
            <person name="Hadi M.Z."/>
            <person name="Hellsten U."/>
            <person name="Hildebrand M."/>
            <person name="Jenkins B.D."/>
            <person name="Jurka J."/>
            <person name="Kapitonov V.V."/>
            <person name="Kroger N."/>
            <person name="Lau W.W."/>
            <person name="Lane T.W."/>
            <person name="Larimer F.W."/>
            <person name="Lippmeier J.C."/>
            <person name="Lucas S."/>
            <person name="Medina M."/>
            <person name="Montsant A."/>
            <person name="Obornik M."/>
            <person name="Parker M.S."/>
            <person name="Palenik B."/>
            <person name="Pazour G.J."/>
            <person name="Richardson P.M."/>
            <person name="Rynearson T.A."/>
            <person name="Saito M.A."/>
            <person name="Schwartz D.C."/>
            <person name="Thamatrakoln K."/>
            <person name="Valentin K."/>
            <person name="Vardi A."/>
            <person name="Wilkerson F.P."/>
            <person name="Rokhsar D.S."/>
        </authorList>
    </citation>
    <scope>NUCLEOTIDE SEQUENCE [LARGE SCALE GENOMIC DNA]</scope>
    <source>
        <strain evidence="2 3">CCMP1335</strain>
    </source>
</reference>
<dbReference type="PaxDb" id="35128-Thaps9024"/>
<dbReference type="eggNOG" id="ENOG502SM3C">
    <property type="taxonomic scope" value="Eukaryota"/>
</dbReference>
<keyword evidence="3" id="KW-1185">Reference proteome</keyword>
<dbReference type="InParanoid" id="B8CA60"/>
<feature type="region of interest" description="Disordered" evidence="1">
    <location>
        <begin position="155"/>
        <end position="259"/>
    </location>
</feature>
<feature type="compositionally biased region" description="Low complexity" evidence="1">
    <location>
        <begin position="343"/>
        <end position="387"/>
    </location>
</feature>
<dbReference type="HOGENOM" id="CLU_319003_0_0_1"/>
<evidence type="ECO:0000313" key="3">
    <source>
        <dbReference type="Proteomes" id="UP000001449"/>
    </source>
</evidence>
<protein>
    <submittedName>
        <fullName evidence="2">Uncharacterized protein</fullName>
    </submittedName>
</protein>
<sequence length="912" mass="98457">MGPTAGLGAEGDSTSYRYGGDHRESRGDGRDVVGGNIARNEGLLNPQTPLQQQSAAARGADPPTGSSSSTTTANNPTYSTGSQFGRDLATTPFAFASLGQTPMTGASLGMAGAKGGDPTPPRTAGILKASNYPVGNNNDNATTSGMQGLTAAAGLIRGNDPLGPTPLVRRKDLPERTKQSLPTPSPGMHYHATMMQSVGKTGEEGTAASATTQKRVQFPGRDDEDPSMLRYESRPGSDQSPMIRRGGDGKPVVEGGGGNEETRLVEYSDANTAAAAGRSSTSIPVLSEFPFYFDGYASWVCRHCNHVSPYYRGANYIWHFPQAPPNEFVDHHLRFCPGLNPNAAPTMTPIQQQQQPPALPSTGSFPPAQQQPSQSSGGGYPYQMQQQHPSMHQGGAPDPPTGRSPIPPSSRSTKHSDPLFASAQPYQQQYPYQQYHGAQYIHEMPPLPSTHQDLAQMGFGAPQDASPAVSTASKSKRRVGKNISPKGISSDDPTYARSVEQLNMAMARLPTLTQPGSDIGSILVEEADSDLLTDYFFQIMKQLVVCRFAETDRKTRGGKRENINIGYGGLQCRHCIEQTTSRKFFWSNVDRLANSFAEIPTHVLKCKHTPANIKGALLVLKGRHPSQMQSLPRGSQKVFFRRMWRRLHDGDEAAATPVRDAAPATASVKRESKVKDSATDSSLAVPDLASDAAARMLAASLDAESPREQVTETKGRILLSVPEDKEWLSDVDCFVRNNIEVFSATTMDVADAAADRKYPIKVGQVGIRCVHCAMCACGARGPAVAYPYSISGIYESVREFQRMHFDKCENLPEDVREKSEKVSKGATSLSSVLRRYYVQSARALGLYDTKEGGIRAGAEVEPVSRASFHSTSTAGLAPSDNMIEMGRKRKASPTDFDMEHDSKRPHSNEEGV</sequence>
<proteinExistence type="predicted"/>
<dbReference type="AlphaFoldDB" id="B8CA60"/>
<name>B8CA60_THAPS</name>
<dbReference type="RefSeq" id="XP_002293164.1">
    <property type="nucleotide sequence ID" value="XM_002293128.1"/>
</dbReference>
<feature type="compositionally biased region" description="Basic and acidic residues" evidence="1">
    <location>
        <begin position="668"/>
        <end position="678"/>
    </location>
</feature>
<gene>
    <name evidence="2" type="ORF">THAPSDRAFT_9024</name>
</gene>
<feature type="compositionally biased region" description="Low complexity" evidence="1">
    <location>
        <begin position="653"/>
        <end position="666"/>
    </location>
</feature>
<accession>B8CA60</accession>
<feature type="region of interest" description="Disordered" evidence="1">
    <location>
        <begin position="651"/>
        <end position="680"/>
    </location>
</feature>
<evidence type="ECO:0000256" key="1">
    <source>
        <dbReference type="SAM" id="MobiDB-lite"/>
    </source>
</evidence>
<dbReference type="GeneID" id="7449403"/>
<organism evidence="2 3">
    <name type="scientific">Thalassiosira pseudonana</name>
    <name type="common">Marine diatom</name>
    <name type="synonym">Cyclotella nana</name>
    <dbReference type="NCBI Taxonomy" id="35128"/>
    <lineage>
        <taxon>Eukaryota</taxon>
        <taxon>Sar</taxon>
        <taxon>Stramenopiles</taxon>
        <taxon>Ochrophyta</taxon>
        <taxon>Bacillariophyta</taxon>
        <taxon>Coscinodiscophyceae</taxon>
        <taxon>Thalassiosirophycidae</taxon>
        <taxon>Thalassiosirales</taxon>
        <taxon>Thalassiosiraceae</taxon>
        <taxon>Thalassiosira</taxon>
    </lineage>
</organism>
<evidence type="ECO:0000313" key="2">
    <source>
        <dbReference type="EMBL" id="EED89625.1"/>
    </source>
</evidence>
<dbReference type="KEGG" id="tps:THAPSDRAFT_9024"/>
<feature type="compositionally biased region" description="Low complexity" evidence="1">
    <location>
        <begin position="62"/>
        <end position="81"/>
    </location>
</feature>
<dbReference type="EMBL" id="CM000647">
    <property type="protein sequence ID" value="EED89625.1"/>
    <property type="molecule type" value="Genomic_DNA"/>
</dbReference>
<feature type="compositionally biased region" description="Pro residues" evidence="1">
    <location>
        <begin position="397"/>
        <end position="408"/>
    </location>
</feature>
<dbReference type="Proteomes" id="UP000001449">
    <property type="component" value="Chromosome 12"/>
</dbReference>
<feature type="region of interest" description="Disordered" evidence="1">
    <location>
        <begin position="108"/>
        <end position="131"/>
    </location>
</feature>
<dbReference type="OMA" id="KHTPANI"/>
<feature type="region of interest" description="Disordered" evidence="1">
    <location>
        <begin position="343"/>
        <end position="418"/>
    </location>
</feature>
<feature type="region of interest" description="Disordered" evidence="1">
    <location>
        <begin position="461"/>
        <end position="493"/>
    </location>
</feature>